<dbReference type="EMBL" id="SZVO01000003">
    <property type="protein sequence ID" value="TKT92971.1"/>
    <property type="molecule type" value="Genomic_DNA"/>
</dbReference>
<sequence>MSSADKIFSPFEESLAAYTFPYKFTFPFDYEPHPLSLLAVEKLQSHLENQQEWDHNFGLKADQEGTVIGKMFGVLVVRTEDDEIGYLSAFSGKLAGGNHHQKFVPPIFDGMADGGFLNTGMEKLSLINQQIKALEDKETETQQEVELLKTTRKAHSVSLQKEIFDQYNFLNQKGDKKSLCEIFEDASYKNPPAGAGECAAPKLLQYAFQQNMQPIAIAEFWWGLSPKSDFRKHGHFYPACREKCEPILGHMLGGIEMDEQPF</sequence>
<evidence type="ECO:0000256" key="1">
    <source>
        <dbReference type="SAM" id="Coils"/>
    </source>
</evidence>
<organism evidence="2 3">
    <name type="scientific">Dyadobacter frigoris</name>
    <dbReference type="NCBI Taxonomy" id="2576211"/>
    <lineage>
        <taxon>Bacteria</taxon>
        <taxon>Pseudomonadati</taxon>
        <taxon>Bacteroidota</taxon>
        <taxon>Cytophagia</taxon>
        <taxon>Cytophagales</taxon>
        <taxon>Spirosomataceae</taxon>
        <taxon>Dyadobacter</taxon>
    </lineage>
</organism>
<name>A0A4U6D9B3_9BACT</name>
<keyword evidence="1" id="KW-0175">Coiled coil</keyword>
<evidence type="ECO:0000313" key="2">
    <source>
        <dbReference type="EMBL" id="TKT92971.1"/>
    </source>
</evidence>
<dbReference type="Proteomes" id="UP000304900">
    <property type="component" value="Unassembled WGS sequence"/>
</dbReference>
<comment type="caution">
    <text evidence="2">The sequence shown here is derived from an EMBL/GenBank/DDBJ whole genome shotgun (WGS) entry which is preliminary data.</text>
</comment>
<feature type="coiled-coil region" evidence="1">
    <location>
        <begin position="117"/>
        <end position="151"/>
    </location>
</feature>
<reference evidence="2 3" key="1">
    <citation type="submission" date="2019-05" db="EMBL/GenBank/DDBJ databases">
        <title>Dyadobacter AR-3-8 sp. nov., isolated from arctic soil.</title>
        <authorList>
            <person name="Chaudhary D.K."/>
        </authorList>
    </citation>
    <scope>NUCLEOTIDE SEQUENCE [LARGE SCALE GENOMIC DNA]</scope>
    <source>
        <strain evidence="2 3">AR-3-8</strain>
    </source>
</reference>
<keyword evidence="3" id="KW-1185">Reference proteome</keyword>
<protein>
    <submittedName>
        <fullName evidence="2">Pseudouridylate synthase</fullName>
    </submittedName>
</protein>
<proteinExistence type="predicted"/>
<dbReference type="OrthoDB" id="9807829at2"/>
<gene>
    <name evidence="2" type="ORF">FDK13_08300</name>
</gene>
<dbReference type="AlphaFoldDB" id="A0A4U6D9B3"/>
<evidence type="ECO:0000313" key="3">
    <source>
        <dbReference type="Proteomes" id="UP000304900"/>
    </source>
</evidence>
<accession>A0A4U6D9B3</accession>